<keyword evidence="3 13" id="KW-0138">CF(0)</keyword>
<dbReference type="OrthoDB" id="9805716at2"/>
<keyword evidence="8 13" id="KW-0472">Membrane</keyword>
<dbReference type="GO" id="GO:0005886">
    <property type="term" value="C:plasma membrane"/>
    <property type="evidence" value="ECO:0007669"/>
    <property type="project" value="UniProtKB-SubCell"/>
</dbReference>
<name>A0A239PQ27_9RHOB</name>
<comment type="function">
    <text evidence="10 13">F(1)F(0) ATP synthase produces ATP from ADP in the presence of a proton or sodium gradient. F-type ATPases consist of two structural domains, F(1) containing the extramembraneous catalytic core and F(0) containing the membrane proton channel, linked together by a central stalk and a peripheral stalk. During catalysis, ATP synthesis in the catalytic domain of F(1) is coupled via a rotary mechanism of the central stalk subunits to proton translocation.</text>
</comment>
<dbReference type="EMBL" id="FZQB01000002">
    <property type="protein sequence ID" value="SNT71827.1"/>
    <property type="molecule type" value="Genomic_DNA"/>
</dbReference>
<dbReference type="InterPro" id="IPR050059">
    <property type="entry name" value="ATP_synthase_B_chain"/>
</dbReference>
<evidence type="ECO:0000256" key="1">
    <source>
        <dbReference type="ARBA" id="ARBA00005513"/>
    </source>
</evidence>
<comment type="subcellular location">
    <subcellularLocation>
        <location evidence="13">Cell membrane</location>
        <topology evidence="13">Single-pass membrane protein</topology>
    </subcellularLocation>
    <subcellularLocation>
        <location evidence="12">Endomembrane system</location>
        <topology evidence="12">Single-pass membrane protein</topology>
    </subcellularLocation>
</comment>
<dbReference type="PANTHER" id="PTHR33445:SF1">
    <property type="entry name" value="ATP SYNTHASE SUBUNIT B"/>
    <property type="match status" value="1"/>
</dbReference>
<evidence type="ECO:0000313" key="16">
    <source>
        <dbReference type="Proteomes" id="UP000198307"/>
    </source>
</evidence>
<dbReference type="Gene3D" id="6.10.250.1580">
    <property type="match status" value="1"/>
</dbReference>
<dbReference type="Proteomes" id="UP000198307">
    <property type="component" value="Unassembled WGS sequence"/>
</dbReference>
<comment type="subunit">
    <text evidence="13">F-type ATPases have 2 components, F(1) - the catalytic core - and F(0) - the membrane proton channel. F(1) has five subunits: alpha(3), beta(3), gamma(1), delta(1), epsilon(1). F(0) has three main subunits: a(1), b(2) and c(10-14). The alpha and beta chains form an alternating ring which encloses part of the gamma chain. F(1) is attached to F(0) by a central stalk formed by the gamma and epsilon chains, while a peripheral stalk is formed by the delta and b chains.</text>
</comment>
<dbReference type="HAMAP" id="MF_01398">
    <property type="entry name" value="ATP_synth_b_bprime"/>
    <property type="match status" value="1"/>
</dbReference>
<keyword evidence="6 13" id="KW-1133">Transmembrane helix</keyword>
<evidence type="ECO:0000256" key="7">
    <source>
        <dbReference type="ARBA" id="ARBA00023065"/>
    </source>
</evidence>
<evidence type="ECO:0000256" key="9">
    <source>
        <dbReference type="ARBA" id="ARBA00023310"/>
    </source>
</evidence>
<evidence type="ECO:0000256" key="11">
    <source>
        <dbReference type="ARBA" id="ARBA00025614"/>
    </source>
</evidence>
<feature type="transmembrane region" description="Helical" evidence="13">
    <location>
        <begin position="59"/>
        <end position="78"/>
    </location>
</feature>
<evidence type="ECO:0000256" key="14">
    <source>
        <dbReference type="RuleBase" id="RU003848"/>
    </source>
</evidence>
<reference evidence="15 16" key="1">
    <citation type="submission" date="2017-07" db="EMBL/GenBank/DDBJ databases">
        <authorList>
            <person name="Sun Z.S."/>
            <person name="Albrecht U."/>
            <person name="Echele G."/>
            <person name="Lee C.C."/>
        </authorList>
    </citation>
    <scope>NUCLEOTIDE SEQUENCE [LARGE SCALE GENOMIC DNA]</scope>
    <source>
        <strain evidence="15 16">DSM 14827</strain>
    </source>
</reference>
<dbReference type="GO" id="GO:0045259">
    <property type="term" value="C:proton-transporting ATP synthase complex"/>
    <property type="evidence" value="ECO:0007669"/>
    <property type="project" value="UniProtKB-KW"/>
</dbReference>
<comment type="similarity">
    <text evidence="1 13 14">Belongs to the ATPase B chain family.</text>
</comment>
<evidence type="ECO:0000313" key="15">
    <source>
        <dbReference type="EMBL" id="SNT71827.1"/>
    </source>
</evidence>
<dbReference type="NCBIfam" id="NF009988">
    <property type="entry name" value="PRK13454.1"/>
    <property type="match status" value="1"/>
</dbReference>
<evidence type="ECO:0000256" key="8">
    <source>
        <dbReference type="ARBA" id="ARBA00023136"/>
    </source>
</evidence>
<accession>A0A239PQ27</accession>
<evidence type="ECO:0000256" key="3">
    <source>
        <dbReference type="ARBA" id="ARBA00022547"/>
    </source>
</evidence>
<proteinExistence type="inferred from homology"/>
<dbReference type="PANTHER" id="PTHR33445">
    <property type="entry name" value="ATP SYNTHASE SUBUNIT B', CHLOROPLASTIC"/>
    <property type="match status" value="1"/>
</dbReference>
<evidence type="ECO:0000256" key="6">
    <source>
        <dbReference type="ARBA" id="ARBA00022989"/>
    </source>
</evidence>
<evidence type="ECO:0000256" key="2">
    <source>
        <dbReference type="ARBA" id="ARBA00022448"/>
    </source>
</evidence>
<evidence type="ECO:0000256" key="4">
    <source>
        <dbReference type="ARBA" id="ARBA00022692"/>
    </source>
</evidence>
<dbReference type="InterPro" id="IPR002146">
    <property type="entry name" value="ATP_synth_b/b'su_bac/chlpt"/>
</dbReference>
<dbReference type="GO" id="GO:0012505">
    <property type="term" value="C:endomembrane system"/>
    <property type="evidence" value="ECO:0007669"/>
    <property type="project" value="UniProtKB-SubCell"/>
</dbReference>
<keyword evidence="2 13" id="KW-0813">Transport</keyword>
<dbReference type="GO" id="GO:0046961">
    <property type="term" value="F:proton-transporting ATPase activity, rotational mechanism"/>
    <property type="evidence" value="ECO:0007669"/>
    <property type="project" value="TreeGrafter"/>
</dbReference>
<sequence length="209" mass="21861">MFSLLQEAATHAAEHTEDAAAAVAQHGDAAAHGADAAGHAAEASTGLPQLDLSSFPNQIFWLVVTILVLYWVLSKIALPRIAAVISDRQGAITGDLMAAEEFKQKAKDAEAAYDKALADARSEAQKIVAANRADIQAELDKAIAKADAEIAARTAESEKRLAEIRESAAADASTVARDVTAELVRSFGGSVDQAAVDQAVDQRMKGAVQ</sequence>
<keyword evidence="9 13" id="KW-0066">ATP synthesis</keyword>
<evidence type="ECO:0000256" key="5">
    <source>
        <dbReference type="ARBA" id="ARBA00022781"/>
    </source>
</evidence>
<keyword evidence="13" id="KW-1003">Cell membrane</keyword>
<evidence type="ECO:0000256" key="12">
    <source>
        <dbReference type="ARBA" id="ARBA00037847"/>
    </source>
</evidence>
<evidence type="ECO:0000256" key="13">
    <source>
        <dbReference type="HAMAP-Rule" id="MF_01398"/>
    </source>
</evidence>
<keyword evidence="7 13" id="KW-0406">Ion transport</keyword>
<dbReference type="Pfam" id="PF00430">
    <property type="entry name" value="ATP-synt_B"/>
    <property type="match status" value="1"/>
</dbReference>
<comment type="function">
    <text evidence="11">Component of the F(0) channel, it forms part of the peripheral stalk, linking F(1) to F(0). The b'-subunit is a diverged and duplicated form of b found in plants and photosynthetic bacteria.</text>
</comment>
<dbReference type="GO" id="GO:0046933">
    <property type="term" value="F:proton-transporting ATP synthase activity, rotational mechanism"/>
    <property type="evidence" value="ECO:0007669"/>
    <property type="project" value="UniProtKB-UniRule"/>
</dbReference>
<dbReference type="RefSeq" id="WP_089343168.1">
    <property type="nucleotide sequence ID" value="NZ_CP067129.1"/>
</dbReference>
<dbReference type="AlphaFoldDB" id="A0A239PQ27"/>
<dbReference type="CDD" id="cd06503">
    <property type="entry name" value="ATP-synt_Fo_b"/>
    <property type="match status" value="1"/>
</dbReference>
<keyword evidence="5 13" id="KW-0375">Hydrogen ion transport</keyword>
<keyword evidence="4 13" id="KW-0812">Transmembrane</keyword>
<organism evidence="15 16">
    <name type="scientific">Paracoccus seriniphilus</name>
    <dbReference type="NCBI Taxonomy" id="184748"/>
    <lineage>
        <taxon>Bacteria</taxon>
        <taxon>Pseudomonadati</taxon>
        <taxon>Pseudomonadota</taxon>
        <taxon>Alphaproteobacteria</taxon>
        <taxon>Rhodobacterales</taxon>
        <taxon>Paracoccaceae</taxon>
        <taxon>Paracoccus</taxon>
    </lineage>
</organism>
<keyword evidence="16" id="KW-1185">Reference proteome</keyword>
<evidence type="ECO:0000256" key="10">
    <source>
        <dbReference type="ARBA" id="ARBA00025198"/>
    </source>
</evidence>
<gene>
    <name evidence="13" type="primary">atpF</name>
    <name evidence="15" type="ORF">SAMN05444959_102345</name>
</gene>
<protein>
    <recommendedName>
        <fullName evidence="13">ATP synthase subunit b</fullName>
    </recommendedName>
    <alternativeName>
        <fullName evidence="13">ATP synthase F(0) sector subunit b</fullName>
    </alternativeName>
    <alternativeName>
        <fullName evidence="13">ATPase subunit I</fullName>
    </alternativeName>
    <alternativeName>
        <fullName evidence="13">F-type ATPase subunit b</fullName>
        <shortName evidence="13">F-ATPase subunit b</shortName>
    </alternativeName>
</protein>